<organism evidence="1 2">
    <name type="scientific">Ceriporiopsis subvermispora (strain B)</name>
    <name type="common">White-rot fungus</name>
    <name type="synonym">Gelatoporia subvermispora</name>
    <dbReference type="NCBI Taxonomy" id="914234"/>
    <lineage>
        <taxon>Eukaryota</taxon>
        <taxon>Fungi</taxon>
        <taxon>Dikarya</taxon>
        <taxon>Basidiomycota</taxon>
        <taxon>Agaricomycotina</taxon>
        <taxon>Agaricomycetes</taxon>
        <taxon>Polyporales</taxon>
        <taxon>Gelatoporiaceae</taxon>
        <taxon>Gelatoporia</taxon>
    </lineage>
</organism>
<accession>M2R9P8</accession>
<gene>
    <name evidence="1" type="ORF">CERSUDRAFT_111714</name>
</gene>
<dbReference type="OrthoDB" id="549336at2759"/>
<dbReference type="Proteomes" id="UP000016930">
    <property type="component" value="Unassembled WGS sequence"/>
</dbReference>
<name>M2R9P8_CERS8</name>
<evidence type="ECO:0000313" key="1">
    <source>
        <dbReference type="EMBL" id="EMD41150.1"/>
    </source>
</evidence>
<protein>
    <recommendedName>
        <fullName evidence="3">Glycosyltransferase family 1 protein</fullName>
    </recommendedName>
</protein>
<sequence length="411" mass="46598">MALAWTLETALRKHHEGEDARMRVFSQPFERGFDPILEKLEIFHGTYHTMEEFTGAMNETLDEGSIDMVVFGTCEYDLPYWHSDLLAAWDARDGHHKFKIVCIVHQGSDKRWQVHVPEWSRRGALHVLAISEHVQRTFELEMDEHAESSDPAMYSAGYEYIPIDTHVPILDLPDLPNKPLDRTLSKAVIQGSFESNRRDYTGFFNDLIQSLHEDPSAWGYEPLDGRESFVPDLDSVDPPFELYLVGSGYIDIPVELQSIITIFRNQNYTDFYATVAGTDVVVPAFSDFSYYTLQATSTVVMAVEVDVPILATRHFRKSYSYADDDATVITRPASMREVHALKALRTGDATSFLRSDPAGQGQPIGDIKAVREAVEHMLQGGFTRRKEDVRACKESVWKKNLEVAGRLLTDA</sequence>
<dbReference type="HOGENOM" id="CLU_045279_0_0_1"/>
<dbReference type="EMBL" id="KB445792">
    <property type="protein sequence ID" value="EMD41150.1"/>
    <property type="molecule type" value="Genomic_DNA"/>
</dbReference>
<dbReference type="AlphaFoldDB" id="M2R9P8"/>
<reference evidence="1 2" key="1">
    <citation type="journal article" date="2012" name="Proc. Natl. Acad. Sci. U.S.A.">
        <title>Comparative genomics of Ceriporiopsis subvermispora and Phanerochaete chrysosporium provide insight into selective ligninolysis.</title>
        <authorList>
            <person name="Fernandez-Fueyo E."/>
            <person name="Ruiz-Duenas F.J."/>
            <person name="Ferreira P."/>
            <person name="Floudas D."/>
            <person name="Hibbett D.S."/>
            <person name="Canessa P."/>
            <person name="Larrondo L.F."/>
            <person name="James T.Y."/>
            <person name="Seelenfreund D."/>
            <person name="Lobos S."/>
            <person name="Polanco R."/>
            <person name="Tello M."/>
            <person name="Honda Y."/>
            <person name="Watanabe T."/>
            <person name="Watanabe T."/>
            <person name="Ryu J.S."/>
            <person name="Kubicek C.P."/>
            <person name="Schmoll M."/>
            <person name="Gaskell J."/>
            <person name="Hammel K.E."/>
            <person name="St John F.J."/>
            <person name="Vanden Wymelenberg A."/>
            <person name="Sabat G."/>
            <person name="Splinter BonDurant S."/>
            <person name="Syed K."/>
            <person name="Yadav J.S."/>
            <person name="Doddapaneni H."/>
            <person name="Subramanian V."/>
            <person name="Lavin J.L."/>
            <person name="Oguiza J.A."/>
            <person name="Perez G."/>
            <person name="Pisabarro A.G."/>
            <person name="Ramirez L."/>
            <person name="Santoyo F."/>
            <person name="Master E."/>
            <person name="Coutinho P.M."/>
            <person name="Henrissat B."/>
            <person name="Lombard V."/>
            <person name="Magnuson J.K."/>
            <person name="Kuees U."/>
            <person name="Hori C."/>
            <person name="Igarashi K."/>
            <person name="Samejima M."/>
            <person name="Held B.W."/>
            <person name="Barry K.W."/>
            <person name="LaButti K.M."/>
            <person name="Lapidus A."/>
            <person name="Lindquist E.A."/>
            <person name="Lucas S.M."/>
            <person name="Riley R."/>
            <person name="Salamov A.A."/>
            <person name="Hoffmeister D."/>
            <person name="Schwenk D."/>
            <person name="Hadar Y."/>
            <person name="Yarden O."/>
            <person name="de Vries R.P."/>
            <person name="Wiebenga A."/>
            <person name="Stenlid J."/>
            <person name="Eastwood D."/>
            <person name="Grigoriev I.V."/>
            <person name="Berka R.M."/>
            <person name="Blanchette R.A."/>
            <person name="Kersten P."/>
            <person name="Martinez A.T."/>
            <person name="Vicuna R."/>
            <person name="Cullen D."/>
        </authorList>
    </citation>
    <scope>NUCLEOTIDE SEQUENCE [LARGE SCALE GENOMIC DNA]</scope>
    <source>
        <strain evidence="1 2">B</strain>
    </source>
</reference>
<evidence type="ECO:0008006" key="3">
    <source>
        <dbReference type="Google" id="ProtNLM"/>
    </source>
</evidence>
<keyword evidence="2" id="KW-1185">Reference proteome</keyword>
<evidence type="ECO:0000313" key="2">
    <source>
        <dbReference type="Proteomes" id="UP000016930"/>
    </source>
</evidence>
<proteinExistence type="predicted"/>